<organism evidence="1 2">
    <name type="scientific">Saccharopolyspora montiporae</name>
    <dbReference type="NCBI Taxonomy" id="2781240"/>
    <lineage>
        <taxon>Bacteria</taxon>
        <taxon>Bacillati</taxon>
        <taxon>Actinomycetota</taxon>
        <taxon>Actinomycetes</taxon>
        <taxon>Pseudonocardiales</taxon>
        <taxon>Pseudonocardiaceae</taxon>
        <taxon>Saccharopolyspora</taxon>
    </lineage>
</organism>
<proteinExistence type="predicted"/>
<comment type="caution">
    <text evidence="1">The sequence shown here is derived from an EMBL/GenBank/DDBJ whole genome shotgun (WGS) entry which is preliminary data.</text>
</comment>
<evidence type="ECO:0000313" key="1">
    <source>
        <dbReference type="EMBL" id="MBE9373222.1"/>
    </source>
</evidence>
<evidence type="ECO:0008006" key="3">
    <source>
        <dbReference type="Google" id="ProtNLM"/>
    </source>
</evidence>
<accession>A0A929FYZ6</accession>
<keyword evidence="2" id="KW-1185">Reference proteome</keyword>
<dbReference type="PANTHER" id="PTHR36974:SF1">
    <property type="entry name" value="DOXX FAMILY MEMBRANE PROTEIN"/>
    <property type="match status" value="1"/>
</dbReference>
<evidence type="ECO:0000313" key="2">
    <source>
        <dbReference type="Proteomes" id="UP000598360"/>
    </source>
</evidence>
<reference evidence="1" key="1">
    <citation type="submission" date="2020-10" db="EMBL/GenBank/DDBJ databases">
        <title>Diversity and distribution of actinomycetes associated with coral in the coast of Hainan.</title>
        <authorList>
            <person name="Li F."/>
        </authorList>
    </citation>
    <scope>NUCLEOTIDE SEQUENCE</scope>
    <source>
        <strain evidence="1">HNM0983</strain>
    </source>
</reference>
<dbReference type="PANTHER" id="PTHR36974">
    <property type="entry name" value="MEMBRANE PROTEIN-RELATED"/>
    <property type="match status" value="1"/>
</dbReference>
<dbReference type="EMBL" id="JADEYC010000004">
    <property type="protein sequence ID" value="MBE9373222.1"/>
    <property type="molecule type" value="Genomic_DNA"/>
</dbReference>
<name>A0A929FYZ6_9PSEU</name>
<gene>
    <name evidence="1" type="ORF">IQ251_02050</name>
</gene>
<protein>
    <recommendedName>
        <fullName evidence="3">DoxX family protein</fullName>
    </recommendedName>
</protein>
<dbReference type="AlphaFoldDB" id="A0A929FYZ6"/>
<dbReference type="Proteomes" id="UP000598360">
    <property type="component" value="Unassembled WGS sequence"/>
</dbReference>
<sequence>MDPGAADQTPALRLAAVLLTGGTLHFAVPRFFDGIIPAQLPGPARTYTRVSGIAALGIGAGLSVSRTRRTSAALACGFFVAVLPAKVQLAVDWWPKGRVAATIGIAQLFWQIPLITESIRAHRRAPAPHR</sequence>